<gene>
    <name evidence="1" type="ORF">PWA60_16770</name>
</gene>
<evidence type="ECO:0000313" key="2">
    <source>
        <dbReference type="Proteomes" id="UP001217631"/>
    </source>
</evidence>
<proteinExistence type="predicted"/>
<reference evidence="1" key="1">
    <citation type="submission" date="2023-02" db="EMBL/GenBank/DDBJ databases">
        <title>tmexCD-toprJ-like cluster.</title>
        <authorList>
            <person name="Gao X."/>
            <person name="Wang C."/>
            <person name="Liu J."/>
        </authorList>
    </citation>
    <scope>NUCLEOTIDE SEQUENCE</scope>
    <source>
        <strain evidence="1">GDW21C697WI</strain>
    </source>
</reference>
<name>A0AAJ5UW17_9PSED</name>
<dbReference type="AlphaFoldDB" id="A0AAJ5UW17"/>
<accession>A0AAJ5UW17</accession>
<evidence type="ECO:0000313" key="1">
    <source>
        <dbReference type="EMBL" id="WEA18948.1"/>
    </source>
</evidence>
<dbReference type="RefSeq" id="WP_274999948.1">
    <property type="nucleotide sequence ID" value="NZ_CP118677.1"/>
</dbReference>
<protein>
    <submittedName>
        <fullName evidence="1">Uncharacterized protein</fullName>
    </submittedName>
</protein>
<organism evidence="1 2">
    <name type="scientific">Pseudomonas juntendi</name>
    <dbReference type="NCBI Taxonomy" id="2666183"/>
    <lineage>
        <taxon>Bacteria</taxon>
        <taxon>Pseudomonadati</taxon>
        <taxon>Pseudomonadota</taxon>
        <taxon>Gammaproteobacteria</taxon>
        <taxon>Pseudomonadales</taxon>
        <taxon>Pseudomonadaceae</taxon>
        <taxon>Pseudomonas</taxon>
    </lineage>
</organism>
<sequence>MPYLFSPGHLTFYHTEVPYPDIPADVREVTDEEHDLLMQGLLTQGKVLQSDAQGAPVLVDRTEAASTVSEAAAISPDS</sequence>
<dbReference type="EMBL" id="CP118677">
    <property type="protein sequence ID" value="WEA18948.1"/>
    <property type="molecule type" value="Genomic_DNA"/>
</dbReference>
<dbReference type="Proteomes" id="UP001217631">
    <property type="component" value="Chromosome"/>
</dbReference>